<evidence type="ECO:0000256" key="1">
    <source>
        <dbReference type="ARBA" id="ARBA00005395"/>
    </source>
</evidence>
<evidence type="ECO:0000256" key="5">
    <source>
        <dbReference type="RuleBase" id="RU363094"/>
    </source>
</evidence>
<keyword evidence="4" id="KW-0012">Acyltransferase</keyword>
<keyword evidence="3" id="KW-0808">Transferase</keyword>
<evidence type="ECO:0000256" key="4">
    <source>
        <dbReference type="ARBA" id="ARBA00023315"/>
    </source>
</evidence>
<comment type="function">
    <text evidence="5">Acetylates the N-terminal alanine of ribosomal protein bS18.</text>
</comment>
<dbReference type="AlphaFoldDB" id="A0A9D2SD48"/>
<dbReference type="GO" id="GO:0005737">
    <property type="term" value="C:cytoplasm"/>
    <property type="evidence" value="ECO:0007669"/>
    <property type="project" value="UniProtKB-SubCell"/>
</dbReference>
<dbReference type="InterPro" id="IPR016181">
    <property type="entry name" value="Acyl_CoA_acyltransferase"/>
</dbReference>
<dbReference type="CDD" id="cd04301">
    <property type="entry name" value="NAT_SF"/>
    <property type="match status" value="1"/>
</dbReference>
<dbReference type="NCBIfam" id="TIGR01575">
    <property type="entry name" value="rimI"/>
    <property type="match status" value="1"/>
</dbReference>
<dbReference type="PROSITE" id="PS51186">
    <property type="entry name" value="GNAT"/>
    <property type="match status" value="1"/>
</dbReference>
<evidence type="ECO:0000313" key="7">
    <source>
        <dbReference type="EMBL" id="HJB90711.1"/>
    </source>
</evidence>
<organism evidence="7 8">
    <name type="scientific">Candidatus Eisenbergiella merdigallinarum</name>
    <dbReference type="NCBI Taxonomy" id="2838552"/>
    <lineage>
        <taxon>Bacteria</taxon>
        <taxon>Bacillati</taxon>
        <taxon>Bacillota</taxon>
        <taxon>Clostridia</taxon>
        <taxon>Lachnospirales</taxon>
        <taxon>Lachnospiraceae</taxon>
        <taxon>Eisenbergiella</taxon>
    </lineage>
</organism>
<dbReference type="InterPro" id="IPR006464">
    <property type="entry name" value="AcTrfase_RimI/Ard1"/>
</dbReference>
<dbReference type="InterPro" id="IPR050680">
    <property type="entry name" value="YpeA/RimI_acetyltransf"/>
</dbReference>
<keyword evidence="2 5" id="KW-0963">Cytoplasm</keyword>
<keyword evidence="7" id="KW-0687">Ribonucleoprotein</keyword>
<name>A0A9D2SD48_9FIRM</name>
<gene>
    <name evidence="7" type="primary">rimI</name>
    <name evidence="7" type="ORF">H9763_04495</name>
</gene>
<dbReference type="Pfam" id="PF00583">
    <property type="entry name" value="Acetyltransf_1"/>
    <property type="match status" value="1"/>
</dbReference>
<reference evidence="7" key="1">
    <citation type="journal article" date="2021" name="PeerJ">
        <title>Extensive microbial diversity within the chicken gut microbiome revealed by metagenomics and culture.</title>
        <authorList>
            <person name="Gilroy R."/>
            <person name="Ravi A."/>
            <person name="Getino M."/>
            <person name="Pursley I."/>
            <person name="Horton D.L."/>
            <person name="Alikhan N.F."/>
            <person name="Baker D."/>
            <person name="Gharbi K."/>
            <person name="Hall N."/>
            <person name="Watson M."/>
            <person name="Adriaenssens E.M."/>
            <person name="Foster-Nyarko E."/>
            <person name="Jarju S."/>
            <person name="Secka A."/>
            <person name="Antonio M."/>
            <person name="Oren A."/>
            <person name="Chaudhuri R.R."/>
            <person name="La Ragione R."/>
            <person name="Hildebrand F."/>
            <person name="Pallen M.J."/>
        </authorList>
    </citation>
    <scope>NUCLEOTIDE SEQUENCE</scope>
    <source>
        <strain evidence="7">USAMLcec3-2134</strain>
    </source>
</reference>
<dbReference type="PANTHER" id="PTHR43420:SF44">
    <property type="entry name" value="ACETYLTRANSFERASE YPEA"/>
    <property type="match status" value="1"/>
</dbReference>
<dbReference type="Proteomes" id="UP000886883">
    <property type="component" value="Unassembled WGS sequence"/>
</dbReference>
<sequence>MREEDAAAAAALEAACSREAWSERAFASAACDPNALYLVAEEDGGIVGCCGIWQSFEDGDICNVAVKESCRRRGIGESMLLELMRCAVRNGIRNFTLEVRSGNRAAVALYEKLGFIKEGVRKGFYSNPTEDALILWKRGGL</sequence>
<evidence type="ECO:0000256" key="3">
    <source>
        <dbReference type="ARBA" id="ARBA00022679"/>
    </source>
</evidence>
<dbReference type="SUPFAM" id="SSF55729">
    <property type="entry name" value="Acyl-CoA N-acyltransferases (Nat)"/>
    <property type="match status" value="1"/>
</dbReference>
<accession>A0A9D2SD48</accession>
<dbReference type="EC" id="2.3.1.266" evidence="5"/>
<keyword evidence="7" id="KW-0689">Ribosomal protein</keyword>
<evidence type="ECO:0000313" key="8">
    <source>
        <dbReference type="Proteomes" id="UP000886883"/>
    </source>
</evidence>
<comment type="catalytic activity">
    <reaction evidence="5">
        <text>N-terminal L-alanyl-[ribosomal protein bS18] + acetyl-CoA = N-terminal N(alpha)-acetyl-L-alanyl-[ribosomal protein bS18] + CoA + H(+)</text>
        <dbReference type="Rhea" id="RHEA:43756"/>
        <dbReference type="Rhea" id="RHEA-COMP:10676"/>
        <dbReference type="Rhea" id="RHEA-COMP:10677"/>
        <dbReference type="ChEBI" id="CHEBI:15378"/>
        <dbReference type="ChEBI" id="CHEBI:57287"/>
        <dbReference type="ChEBI" id="CHEBI:57288"/>
        <dbReference type="ChEBI" id="CHEBI:64718"/>
        <dbReference type="ChEBI" id="CHEBI:83683"/>
        <dbReference type="EC" id="2.3.1.266"/>
    </reaction>
</comment>
<reference evidence="7" key="2">
    <citation type="submission" date="2021-04" db="EMBL/GenBank/DDBJ databases">
        <authorList>
            <person name="Gilroy R."/>
        </authorList>
    </citation>
    <scope>NUCLEOTIDE SEQUENCE</scope>
    <source>
        <strain evidence="7">USAMLcec3-2134</strain>
    </source>
</reference>
<dbReference type="InterPro" id="IPR000182">
    <property type="entry name" value="GNAT_dom"/>
</dbReference>
<dbReference type="Gene3D" id="3.40.630.30">
    <property type="match status" value="1"/>
</dbReference>
<dbReference type="EMBL" id="DWXE01000015">
    <property type="protein sequence ID" value="HJB90711.1"/>
    <property type="molecule type" value="Genomic_DNA"/>
</dbReference>
<comment type="similarity">
    <text evidence="1 5">Belongs to the acetyltransferase family. RimI subfamily.</text>
</comment>
<dbReference type="GO" id="GO:0008999">
    <property type="term" value="F:protein-N-terminal-alanine acetyltransferase activity"/>
    <property type="evidence" value="ECO:0007669"/>
    <property type="project" value="UniProtKB-EC"/>
</dbReference>
<evidence type="ECO:0000259" key="6">
    <source>
        <dbReference type="PROSITE" id="PS51186"/>
    </source>
</evidence>
<comment type="subcellular location">
    <subcellularLocation>
        <location evidence="5">Cytoplasm</location>
    </subcellularLocation>
</comment>
<dbReference type="PANTHER" id="PTHR43420">
    <property type="entry name" value="ACETYLTRANSFERASE"/>
    <property type="match status" value="1"/>
</dbReference>
<comment type="caution">
    <text evidence="7">The sequence shown here is derived from an EMBL/GenBank/DDBJ whole genome shotgun (WGS) entry which is preliminary data.</text>
</comment>
<feature type="domain" description="N-acetyltransferase" evidence="6">
    <location>
        <begin position="1"/>
        <end position="140"/>
    </location>
</feature>
<protein>
    <recommendedName>
        <fullName evidence="5">[Ribosomal protein bS18]-alanine N-acetyltransferase</fullName>
        <ecNumber evidence="5">2.3.1.266</ecNumber>
    </recommendedName>
</protein>
<proteinExistence type="inferred from homology"/>
<dbReference type="GO" id="GO:0005840">
    <property type="term" value="C:ribosome"/>
    <property type="evidence" value="ECO:0007669"/>
    <property type="project" value="UniProtKB-KW"/>
</dbReference>
<evidence type="ECO:0000256" key="2">
    <source>
        <dbReference type="ARBA" id="ARBA00022490"/>
    </source>
</evidence>